<dbReference type="Pfam" id="PF00111">
    <property type="entry name" value="Fer2"/>
    <property type="match status" value="1"/>
</dbReference>
<name>A0A177HF41_9ACTN</name>
<evidence type="ECO:0000256" key="2">
    <source>
        <dbReference type="ARBA" id="ARBA00022448"/>
    </source>
</evidence>
<keyword evidence="3" id="KW-0001">2Fe-2S</keyword>
<dbReference type="AlphaFoldDB" id="A0A177HF41"/>
<evidence type="ECO:0000259" key="9">
    <source>
        <dbReference type="PROSITE" id="PS51085"/>
    </source>
</evidence>
<dbReference type="GO" id="GO:0046872">
    <property type="term" value="F:metal ion binding"/>
    <property type="evidence" value="ECO:0007669"/>
    <property type="project" value="UniProtKB-KW"/>
</dbReference>
<dbReference type="Proteomes" id="UP000077381">
    <property type="component" value="Unassembled WGS sequence"/>
</dbReference>
<proteinExistence type="inferred from homology"/>
<organism evidence="10 11">
    <name type="scientific">Streptomyces jeddahensis</name>
    <dbReference type="NCBI Taxonomy" id="1716141"/>
    <lineage>
        <taxon>Bacteria</taxon>
        <taxon>Bacillati</taxon>
        <taxon>Actinomycetota</taxon>
        <taxon>Actinomycetes</taxon>
        <taxon>Kitasatosporales</taxon>
        <taxon>Streptomycetaceae</taxon>
        <taxon>Streptomyces</taxon>
    </lineage>
</organism>
<dbReference type="PANTHER" id="PTHR43112:SF3">
    <property type="entry name" value="FERREDOXIN-2, CHLOROPLASTIC"/>
    <property type="match status" value="1"/>
</dbReference>
<keyword evidence="4" id="KW-0479">Metal-binding</keyword>
<gene>
    <name evidence="10" type="primary">paaE_2</name>
    <name evidence="10" type="ORF">STSP_72180</name>
</gene>
<dbReference type="InterPro" id="IPR012675">
    <property type="entry name" value="Beta-grasp_dom_sf"/>
</dbReference>
<evidence type="ECO:0000256" key="5">
    <source>
        <dbReference type="ARBA" id="ARBA00022982"/>
    </source>
</evidence>
<dbReference type="GO" id="GO:0051537">
    <property type="term" value="F:2 iron, 2 sulfur cluster binding"/>
    <property type="evidence" value="ECO:0007669"/>
    <property type="project" value="UniProtKB-KW"/>
</dbReference>
<evidence type="ECO:0000256" key="6">
    <source>
        <dbReference type="ARBA" id="ARBA00023004"/>
    </source>
</evidence>
<dbReference type="STRING" id="1716141.STSP_72180"/>
<accession>A0A177HF41</accession>
<dbReference type="Gene3D" id="3.10.20.30">
    <property type="match status" value="1"/>
</dbReference>
<feature type="domain" description="2Fe-2S ferredoxin-type" evidence="9">
    <location>
        <begin position="1"/>
        <end position="80"/>
    </location>
</feature>
<dbReference type="InterPro" id="IPR001041">
    <property type="entry name" value="2Fe-2S_ferredoxin-type"/>
</dbReference>
<comment type="cofactor">
    <cofactor evidence="8">
        <name>[2Fe-2S] cluster</name>
        <dbReference type="ChEBI" id="CHEBI:190135"/>
    </cofactor>
</comment>
<dbReference type="RefSeq" id="WP_067285234.1">
    <property type="nucleotide sequence ID" value="NZ_LOHS01000200.1"/>
</dbReference>
<dbReference type="EC" id="1.-.-.-" evidence="10"/>
<dbReference type="CDD" id="cd00207">
    <property type="entry name" value="fer2"/>
    <property type="match status" value="1"/>
</dbReference>
<evidence type="ECO:0000256" key="3">
    <source>
        <dbReference type="ARBA" id="ARBA00022714"/>
    </source>
</evidence>
<keyword evidence="6" id="KW-0408">Iron</keyword>
<evidence type="ECO:0000256" key="1">
    <source>
        <dbReference type="ARBA" id="ARBA00007874"/>
    </source>
</evidence>
<dbReference type="PROSITE" id="PS51085">
    <property type="entry name" value="2FE2S_FER_2"/>
    <property type="match status" value="1"/>
</dbReference>
<keyword evidence="5" id="KW-0249">Electron transport</keyword>
<keyword evidence="7" id="KW-0411">Iron-sulfur</keyword>
<dbReference type="SUPFAM" id="SSF54292">
    <property type="entry name" value="2Fe-2S ferredoxin-like"/>
    <property type="match status" value="1"/>
</dbReference>
<comment type="similarity">
    <text evidence="1">Belongs to the 2Fe2S plant-type ferredoxin family.</text>
</comment>
<evidence type="ECO:0000313" key="11">
    <source>
        <dbReference type="Proteomes" id="UP000077381"/>
    </source>
</evidence>
<dbReference type="PATRIC" id="fig|1716141.3.peg.7650"/>
<reference evidence="10 11" key="1">
    <citation type="submission" date="2015-12" db="EMBL/GenBank/DDBJ databases">
        <title>Genome sequence of Streptomyces sp. G25.</title>
        <authorList>
            <person name="Poehlein A."/>
            <person name="Roettig A."/>
            <person name="Hiessl S."/>
            <person name="Hauschild P."/>
            <person name="Schauer J."/>
            <person name="Madkour M.H."/>
            <person name="Al-Ansari A.M."/>
            <person name="Almakishah N.H."/>
            <person name="Steinbuechel A."/>
            <person name="Daniel R."/>
        </authorList>
    </citation>
    <scope>NUCLEOTIDE SEQUENCE [LARGE SCALE GENOMIC DNA]</scope>
    <source>
        <strain evidence="11">G25(2015)</strain>
    </source>
</reference>
<comment type="caution">
    <text evidence="10">The sequence shown here is derived from an EMBL/GenBank/DDBJ whole genome shotgun (WGS) entry which is preliminary data.</text>
</comment>
<dbReference type="OrthoDB" id="9796486at2"/>
<evidence type="ECO:0000256" key="7">
    <source>
        <dbReference type="ARBA" id="ARBA00023014"/>
    </source>
</evidence>
<dbReference type="GO" id="GO:0016491">
    <property type="term" value="F:oxidoreductase activity"/>
    <property type="evidence" value="ECO:0007669"/>
    <property type="project" value="UniProtKB-KW"/>
</dbReference>
<dbReference type="InterPro" id="IPR036010">
    <property type="entry name" value="2Fe-2S_ferredoxin-like_sf"/>
</dbReference>
<evidence type="ECO:0000313" key="10">
    <source>
        <dbReference type="EMBL" id="OAH09366.1"/>
    </source>
</evidence>
<keyword evidence="11" id="KW-1185">Reference proteome</keyword>
<dbReference type="EMBL" id="LOHS01000200">
    <property type="protein sequence ID" value="OAH09366.1"/>
    <property type="molecule type" value="Genomic_DNA"/>
</dbReference>
<protein>
    <submittedName>
        <fullName evidence="10">1,2-phenylacetyl-CoA epoxidase, subunit E</fullName>
        <ecNumber evidence="10">1.-.-.-</ecNumber>
    </submittedName>
</protein>
<sequence>MPPRSWSPSASILDAGLRAGLDLPYSCQERICGTCRAKSTGGAVRLDECDLDQADIDAGYVLTCRTRPLNDTAVIDFDQA</sequence>
<keyword evidence="10" id="KW-0560">Oxidoreductase</keyword>
<keyword evidence="2" id="KW-0813">Transport</keyword>
<evidence type="ECO:0000256" key="4">
    <source>
        <dbReference type="ARBA" id="ARBA00022723"/>
    </source>
</evidence>
<dbReference type="PANTHER" id="PTHR43112">
    <property type="entry name" value="FERREDOXIN"/>
    <property type="match status" value="1"/>
</dbReference>
<evidence type="ECO:0000256" key="8">
    <source>
        <dbReference type="ARBA" id="ARBA00034078"/>
    </source>
</evidence>